<reference evidence="1" key="3">
    <citation type="journal article" date="2017" name="Nature">
        <title>Genome sequence of the progenitor of the wheat D genome Aegilops tauschii.</title>
        <authorList>
            <person name="Luo M.C."/>
            <person name="Gu Y.Q."/>
            <person name="Puiu D."/>
            <person name="Wang H."/>
            <person name="Twardziok S.O."/>
            <person name="Deal K.R."/>
            <person name="Huo N."/>
            <person name="Zhu T."/>
            <person name="Wang L."/>
            <person name="Wang Y."/>
            <person name="McGuire P.E."/>
            <person name="Liu S."/>
            <person name="Long H."/>
            <person name="Ramasamy R.K."/>
            <person name="Rodriguez J.C."/>
            <person name="Van S.L."/>
            <person name="Yuan L."/>
            <person name="Wang Z."/>
            <person name="Xia Z."/>
            <person name="Xiao L."/>
            <person name="Anderson O.D."/>
            <person name="Ouyang S."/>
            <person name="Liang Y."/>
            <person name="Zimin A.V."/>
            <person name="Pertea G."/>
            <person name="Qi P."/>
            <person name="Bennetzen J.L."/>
            <person name="Dai X."/>
            <person name="Dawson M.W."/>
            <person name="Muller H.G."/>
            <person name="Kugler K."/>
            <person name="Rivarola-Duarte L."/>
            <person name="Spannagl M."/>
            <person name="Mayer K.F.X."/>
            <person name="Lu F.H."/>
            <person name="Bevan M.W."/>
            <person name="Leroy P."/>
            <person name="Li P."/>
            <person name="You F.M."/>
            <person name="Sun Q."/>
            <person name="Liu Z."/>
            <person name="Lyons E."/>
            <person name="Wicker T."/>
            <person name="Salzberg S.L."/>
            <person name="Devos K.M."/>
            <person name="Dvorak J."/>
        </authorList>
    </citation>
    <scope>NUCLEOTIDE SEQUENCE [LARGE SCALE GENOMIC DNA]</scope>
    <source>
        <strain evidence="1">cv. AL8/78</strain>
    </source>
</reference>
<keyword evidence="2" id="KW-1185">Reference proteome</keyword>
<reference evidence="1" key="5">
    <citation type="journal article" date="2021" name="G3 (Bethesda)">
        <title>Aegilops tauschii genome assembly Aet v5.0 features greater sequence contiguity and improved annotation.</title>
        <authorList>
            <person name="Wang L."/>
            <person name="Zhu T."/>
            <person name="Rodriguez J.C."/>
            <person name="Deal K.R."/>
            <person name="Dubcovsky J."/>
            <person name="McGuire P.E."/>
            <person name="Lux T."/>
            <person name="Spannagl M."/>
            <person name="Mayer K.F.X."/>
            <person name="Baldrich P."/>
            <person name="Meyers B.C."/>
            <person name="Huo N."/>
            <person name="Gu Y.Q."/>
            <person name="Zhou H."/>
            <person name="Devos K.M."/>
            <person name="Bennetzen J.L."/>
            <person name="Unver T."/>
            <person name="Budak H."/>
            <person name="Gulick P.J."/>
            <person name="Galiba G."/>
            <person name="Kalapos B."/>
            <person name="Nelson D.R."/>
            <person name="Li P."/>
            <person name="You F.M."/>
            <person name="Luo M.C."/>
            <person name="Dvorak J."/>
        </authorList>
    </citation>
    <scope>NUCLEOTIDE SEQUENCE [LARGE SCALE GENOMIC DNA]</scope>
    <source>
        <strain evidence="1">cv. AL8/78</strain>
    </source>
</reference>
<sequence>MNIPVPVGALSLRVQCWSIILCCSGSPVSWHSWLTPSSTSFQEWKGLCDFWCTVQRINSGFFDPELPPSMWVHCDLTS</sequence>
<protein>
    <submittedName>
        <fullName evidence="1">Uncharacterized protein</fullName>
    </submittedName>
</protein>
<dbReference type="Gramene" id="AET5Gv20753200.8">
    <property type="protein sequence ID" value="AET5Gv20753200.8"/>
    <property type="gene ID" value="AET5Gv20753200"/>
</dbReference>
<reference evidence="2" key="2">
    <citation type="journal article" date="2017" name="Nat. Plants">
        <title>The Aegilops tauschii genome reveals multiple impacts of transposons.</title>
        <authorList>
            <person name="Zhao G."/>
            <person name="Zou C."/>
            <person name="Li K."/>
            <person name="Wang K."/>
            <person name="Li T."/>
            <person name="Gao L."/>
            <person name="Zhang X."/>
            <person name="Wang H."/>
            <person name="Yang Z."/>
            <person name="Liu X."/>
            <person name="Jiang W."/>
            <person name="Mao L."/>
            <person name="Kong X."/>
            <person name="Jiao Y."/>
            <person name="Jia J."/>
        </authorList>
    </citation>
    <scope>NUCLEOTIDE SEQUENCE [LARGE SCALE GENOMIC DNA]</scope>
    <source>
        <strain evidence="2">cv. AL8/78</strain>
    </source>
</reference>
<name>A0A453LGT3_AEGTS</name>
<proteinExistence type="predicted"/>
<accession>A0A453LGT3</accession>
<evidence type="ECO:0000313" key="1">
    <source>
        <dbReference type="EnsemblPlants" id="AET5Gv20753200.8"/>
    </source>
</evidence>
<reference evidence="1" key="4">
    <citation type="submission" date="2019-03" db="UniProtKB">
        <authorList>
            <consortium name="EnsemblPlants"/>
        </authorList>
    </citation>
    <scope>IDENTIFICATION</scope>
</reference>
<evidence type="ECO:0000313" key="2">
    <source>
        <dbReference type="Proteomes" id="UP000015105"/>
    </source>
</evidence>
<reference evidence="2" key="1">
    <citation type="journal article" date="2014" name="Science">
        <title>Ancient hybridizations among the ancestral genomes of bread wheat.</title>
        <authorList>
            <consortium name="International Wheat Genome Sequencing Consortium,"/>
            <person name="Marcussen T."/>
            <person name="Sandve S.R."/>
            <person name="Heier L."/>
            <person name="Spannagl M."/>
            <person name="Pfeifer M."/>
            <person name="Jakobsen K.S."/>
            <person name="Wulff B.B."/>
            <person name="Steuernagel B."/>
            <person name="Mayer K.F."/>
            <person name="Olsen O.A."/>
        </authorList>
    </citation>
    <scope>NUCLEOTIDE SEQUENCE [LARGE SCALE GENOMIC DNA]</scope>
    <source>
        <strain evidence="2">cv. AL8/78</strain>
    </source>
</reference>
<dbReference type="Proteomes" id="UP000015105">
    <property type="component" value="Chromosome 5D"/>
</dbReference>
<dbReference type="EnsemblPlants" id="AET5Gv20753200.8">
    <property type="protein sequence ID" value="AET5Gv20753200.8"/>
    <property type="gene ID" value="AET5Gv20753200"/>
</dbReference>
<dbReference type="AlphaFoldDB" id="A0A453LGT3"/>
<organism evidence="1 2">
    <name type="scientific">Aegilops tauschii subsp. strangulata</name>
    <name type="common">Goatgrass</name>
    <dbReference type="NCBI Taxonomy" id="200361"/>
    <lineage>
        <taxon>Eukaryota</taxon>
        <taxon>Viridiplantae</taxon>
        <taxon>Streptophyta</taxon>
        <taxon>Embryophyta</taxon>
        <taxon>Tracheophyta</taxon>
        <taxon>Spermatophyta</taxon>
        <taxon>Magnoliopsida</taxon>
        <taxon>Liliopsida</taxon>
        <taxon>Poales</taxon>
        <taxon>Poaceae</taxon>
        <taxon>BOP clade</taxon>
        <taxon>Pooideae</taxon>
        <taxon>Triticodae</taxon>
        <taxon>Triticeae</taxon>
        <taxon>Triticinae</taxon>
        <taxon>Aegilops</taxon>
    </lineage>
</organism>